<evidence type="ECO:0000313" key="2">
    <source>
        <dbReference type="EMBL" id="JAH06819.1"/>
    </source>
</evidence>
<feature type="region of interest" description="Disordered" evidence="1">
    <location>
        <begin position="30"/>
        <end position="50"/>
    </location>
</feature>
<reference evidence="2" key="1">
    <citation type="submission" date="2014-11" db="EMBL/GenBank/DDBJ databases">
        <authorList>
            <person name="Amaro Gonzalez C."/>
        </authorList>
    </citation>
    <scope>NUCLEOTIDE SEQUENCE</scope>
</reference>
<name>A0A0E9PQQ6_ANGAN</name>
<accession>A0A0E9PQQ6</accession>
<organism evidence="2">
    <name type="scientific">Anguilla anguilla</name>
    <name type="common">European freshwater eel</name>
    <name type="synonym">Muraena anguilla</name>
    <dbReference type="NCBI Taxonomy" id="7936"/>
    <lineage>
        <taxon>Eukaryota</taxon>
        <taxon>Metazoa</taxon>
        <taxon>Chordata</taxon>
        <taxon>Craniata</taxon>
        <taxon>Vertebrata</taxon>
        <taxon>Euteleostomi</taxon>
        <taxon>Actinopterygii</taxon>
        <taxon>Neopterygii</taxon>
        <taxon>Teleostei</taxon>
        <taxon>Anguilliformes</taxon>
        <taxon>Anguillidae</taxon>
        <taxon>Anguilla</taxon>
    </lineage>
</organism>
<sequence>MSIVPLTRQWKFRQRKIIRSADWLISARLSQGSHRDSGGPNALCDNTSVP</sequence>
<dbReference type="AlphaFoldDB" id="A0A0E9PQQ6"/>
<dbReference type="EMBL" id="GBXM01101758">
    <property type="protein sequence ID" value="JAH06819.1"/>
    <property type="molecule type" value="Transcribed_RNA"/>
</dbReference>
<protein>
    <submittedName>
        <fullName evidence="2">Uncharacterized protein</fullName>
    </submittedName>
</protein>
<evidence type="ECO:0000256" key="1">
    <source>
        <dbReference type="SAM" id="MobiDB-lite"/>
    </source>
</evidence>
<reference evidence="2" key="2">
    <citation type="journal article" date="2015" name="Fish Shellfish Immunol.">
        <title>Early steps in the European eel (Anguilla anguilla)-Vibrio vulnificus interaction in the gills: Role of the RtxA13 toxin.</title>
        <authorList>
            <person name="Callol A."/>
            <person name="Pajuelo D."/>
            <person name="Ebbesson L."/>
            <person name="Teles M."/>
            <person name="MacKenzie S."/>
            <person name="Amaro C."/>
        </authorList>
    </citation>
    <scope>NUCLEOTIDE SEQUENCE</scope>
</reference>
<proteinExistence type="predicted"/>